<name>A0A2R6A6I4_9ARCH</name>
<comment type="caution">
    <text evidence="1">The sequence shown here is derived from an EMBL/GenBank/DDBJ whole genome shotgun (WGS) entry which is preliminary data.</text>
</comment>
<dbReference type="PANTHER" id="PTHR35368">
    <property type="entry name" value="HYDROPEROXIDE REDUCTASE"/>
    <property type="match status" value="1"/>
</dbReference>
<dbReference type="InterPro" id="IPR036102">
    <property type="entry name" value="OsmC/Ohrsf"/>
</dbReference>
<reference evidence="1 2" key="1">
    <citation type="submission" date="2017-04" db="EMBL/GenBank/DDBJ databases">
        <title>Novel microbial lineages endemic to geothermal iron-oxide mats fill important gaps in the evolutionary history of Archaea.</title>
        <authorList>
            <person name="Jay Z.J."/>
            <person name="Beam J.P."/>
            <person name="Dlakic M."/>
            <person name="Rusch D.B."/>
            <person name="Kozubal M.A."/>
            <person name="Inskeep W.P."/>
        </authorList>
    </citation>
    <scope>NUCLEOTIDE SEQUENCE [LARGE SCALE GENOMIC DNA]</scope>
    <source>
        <strain evidence="1">BE_D</strain>
    </source>
</reference>
<dbReference type="SUPFAM" id="SSF82784">
    <property type="entry name" value="OsmC-like"/>
    <property type="match status" value="1"/>
</dbReference>
<organism evidence="1 2">
    <name type="scientific">Candidatus Marsarchaeota G1 archaeon BE_D</name>
    <dbReference type="NCBI Taxonomy" id="1978156"/>
    <lineage>
        <taxon>Archaea</taxon>
        <taxon>Candidatus Marsarchaeota</taxon>
        <taxon>Candidatus Marsarchaeota group 1</taxon>
    </lineage>
</organism>
<protein>
    <submittedName>
        <fullName evidence="1">Osmotically inducible protein OsmC</fullName>
    </submittedName>
</protein>
<dbReference type="PANTHER" id="PTHR35368:SF1">
    <property type="entry name" value="HYDROPEROXIDE REDUCTASE"/>
    <property type="match status" value="1"/>
</dbReference>
<dbReference type="InterPro" id="IPR003718">
    <property type="entry name" value="OsmC/Ohr_fam"/>
</dbReference>
<dbReference type="InterPro" id="IPR052924">
    <property type="entry name" value="OsmC/Ohr_hydroprdx_reductase"/>
</dbReference>
<sequence length="167" mass="18683">MSERLNNIELKTVEETKNKIQNGSLPMEKHIEGEFRLNGSPMFVAELKSDYSNFIVAADEPKILGGQGVHTTPLSYLLFGVMACYASTLAIQCALDKVKLNTLKLKGHLFYDLAPVLTESNSPIIKKLILEIEADKDIREQINKANEKCPALYAIKKPIEVQTHQIL</sequence>
<accession>A0A2R6A6I4</accession>
<evidence type="ECO:0000313" key="1">
    <source>
        <dbReference type="EMBL" id="PSN81984.1"/>
    </source>
</evidence>
<evidence type="ECO:0000313" key="2">
    <source>
        <dbReference type="Proteomes" id="UP000240569"/>
    </source>
</evidence>
<proteinExistence type="predicted"/>
<dbReference type="EMBL" id="NEXD01000190">
    <property type="protein sequence ID" value="PSN81984.1"/>
    <property type="molecule type" value="Genomic_DNA"/>
</dbReference>
<gene>
    <name evidence="1" type="ORF">B9Q02_12295</name>
</gene>
<dbReference type="Proteomes" id="UP000240569">
    <property type="component" value="Unassembled WGS sequence"/>
</dbReference>
<dbReference type="Gene3D" id="3.30.300.20">
    <property type="match status" value="1"/>
</dbReference>
<dbReference type="InterPro" id="IPR015946">
    <property type="entry name" value="KH_dom-like_a/b"/>
</dbReference>
<dbReference type="AlphaFoldDB" id="A0A2R6A6I4"/>
<dbReference type="Pfam" id="PF02566">
    <property type="entry name" value="OsmC"/>
    <property type="match status" value="1"/>
</dbReference>